<comment type="caution">
    <text evidence="1">The sequence shown here is derived from an EMBL/GenBank/DDBJ whole genome shotgun (WGS) entry which is preliminary data.</text>
</comment>
<dbReference type="Gene3D" id="2.70.98.10">
    <property type="match status" value="1"/>
</dbReference>
<dbReference type="InterPro" id="IPR014718">
    <property type="entry name" value="GH-type_carb-bd"/>
</dbReference>
<name>A0A844F600_CLOSV</name>
<dbReference type="GO" id="GO:0016853">
    <property type="term" value="F:isomerase activity"/>
    <property type="evidence" value="ECO:0007669"/>
    <property type="project" value="InterPro"/>
</dbReference>
<dbReference type="EMBL" id="VUMB01000058">
    <property type="protein sequence ID" value="MSS41888.1"/>
    <property type="molecule type" value="Genomic_DNA"/>
</dbReference>
<evidence type="ECO:0000313" key="2">
    <source>
        <dbReference type="Proteomes" id="UP000462363"/>
    </source>
</evidence>
<dbReference type="GeneID" id="62694878"/>
<accession>A0A844F600</accession>
<dbReference type="AlphaFoldDB" id="A0A844F600"/>
<dbReference type="InterPro" id="IPR037481">
    <property type="entry name" value="LacX"/>
</dbReference>
<dbReference type="InterPro" id="IPR011013">
    <property type="entry name" value="Gal_mutarotase_sf_dom"/>
</dbReference>
<organism evidence="1 2">
    <name type="scientific">Clostridium scindens (strain JCM 10418 / VPI 12708)</name>
    <dbReference type="NCBI Taxonomy" id="29347"/>
    <lineage>
        <taxon>Bacteria</taxon>
        <taxon>Bacillati</taxon>
        <taxon>Bacillota</taxon>
        <taxon>Clostridia</taxon>
        <taxon>Lachnospirales</taxon>
        <taxon>Lachnospiraceae</taxon>
    </lineage>
</organism>
<dbReference type="Pfam" id="PF01263">
    <property type="entry name" value="Aldose_epim"/>
    <property type="match status" value="1"/>
</dbReference>
<dbReference type="RefSeq" id="WP_004607415.1">
    <property type="nucleotide sequence ID" value="NZ_AP025569.1"/>
</dbReference>
<reference evidence="1 2" key="1">
    <citation type="submission" date="2019-08" db="EMBL/GenBank/DDBJ databases">
        <title>In-depth cultivation of the pig gut microbiome towards novel bacterial diversity and tailored functional studies.</title>
        <authorList>
            <person name="Wylensek D."/>
            <person name="Hitch T.C.A."/>
            <person name="Clavel T."/>
        </authorList>
    </citation>
    <scope>NUCLEOTIDE SEQUENCE [LARGE SCALE GENOMIC DNA]</scope>
    <source>
        <strain evidence="1 2">BL-389-WT-3D</strain>
    </source>
</reference>
<evidence type="ECO:0000313" key="1">
    <source>
        <dbReference type="EMBL" id="MSS41888.1"/>
    </source>
</evidence>
<dbReference type="GO" id="GO:0030246">
    <property type="term" value="F:carbohydrate binding"/>
    <property type="evidence" value="ECO:0007669"/>
    <property type="project" value="InterPro"/>
</dbReference>
<proteinExistence type="predicted"/>
<protein>
    <submittedName>
        <fullName evidence="1">Aldose 1-epimerase family protein</fullName>
    </submittedName>
</protein>
<sequence>MEYQLDNGCLRLLVASCGAQIQAIEKDGAQYLWDGDEEYWPERAPLLFPFVGRFTEGKYRLDGQEFEMDIHGFARKLPFQVTEQTKEKIVLELRDSQETYASYPYHFVLQVSYTLQKNKIEIKYQVRNLSDKMMYFGIGGHPGFRVPLENGLDFEDYYLEFAKECRPDRVGHTKACFLSGMNEEFPLEDGQILRLSHDLFDDDAIVLAHMADEVALKSDKGSRQVRVAYPDLPYLGLWHVPNTDAPYVCIEPWTSLPSRQGVVEDFQYKSDLIRLWPGKSYVNFWSITIE</sequence>
<dbReference type="CDD" id="cd09024">
    <property type="entry name" value="Aldose_epim_lacX"/>
    <property type="match status" value="1"/>
</dbReference>
<dbReference type="SUPFAM" id="SSF74650">
    <property type="entry name" value="Galactose mutarotase-like"/>
    <property type="match status" value="1"/>
</dbReference>
<dbReference type="Proteomes" id="UP000462363">
    <property type="component" value="Unassembled WGS sequence"/>
</dbReference>
<dbReference type="GO" id="GO:0005975">
    <property type="term" value="P:carbohydrate metabolic process"/>
    <property type="evidence" value="ECO:0007669"/>
    <property type="project" value="InterPro"/>
</dbReference>
<gene>
    <name evidence="1" type="ORF">FYJ37_16635</name>
</gene>
<dbReference type="InterPro" id="IPR008183">
    <property type="entry name" value="Aldose_1/G6P_1-epimerase"/>
</dbReference>